<dbReference type="Pfam" id="PF00564">
    <property type="entry name" value="PB1"/>
    <property type="match status" value="1"/>
</dbReference>
<dbReference type="Gene3D" id="3.10.20.90">
    <property type="entry name" value="Phosphatidylinositol 3-kinase Catalytic Subunit, Chain A, domain 1"/>
    <property type="match status" value="1"/>
</dbReference>
<dbReference type="InterPro" id="IPR053793">
    <property type="entry name" value="PB1-like"/>
</dbReference>
<dbReference type="InterPro" id="IPR000270">
    <property type="entry name" value="PB1_dom"/>
</dbReference>
<evidence type="ECO:0000259" key="2">
    <source>
        <dbReference type="PROSITE" id="PS51745"/>
    </source>
</evidence>
<evidence type="ECO:0000313" key="3">
    <source>
        <dbReference type="EMBL" id="KAG5512894.1"/>
    </source>
</evidence>
<dbReference type="GO" id="GO:0003700">
    <property type="term" value="F:DNA-binding transcription factor activity"/>
    <property type="evidence" value="ECO:0007669"/>
    <property type="project" value="InterPro"/>
</dbReference>
<dbReference type="SMART" id="SM00666">
    <property type="entry name" value="PB1"/>
    <property type="match status" value="1"/>
</dbReference>
<keyword evidence="4" id="KW-1185">Reference proteome</keyword>
<feature type="compositionally biased region" description="Polar residues" evidence="1">
    <location>
        <begin position="135"/>
        <end position="146"/>
    </location>
</feature>
<dbReference type="AlphaFoldDB" id="A0AAV6HML4"/>
<dbReference type="PANTHER" id="PTHR32002:SF35">
    <property type="entry name" value="PROTEIN NLP6"/>
    <property type="match status" value="1"/>
</dbReference>
<dbReference type="Proteomes" id="UP000823749">
    <property type="component" value="Unassembled WGS sequence"/>
</dbReference>
<feature type="region of interest" description="Disordered" evidence="1">
    <location>
        <begin position="126"/>
        <end position="146"/>
    </location>
</feature>
<dbReference type="SUPFAM" id="SSF54277">
    <property type="entry name" value="CAD &amp; PB1 domains"/>
    <property type="match status" value="1"/>
</dbReference>
<name>A0AAV6HML4_9ERIC</name>
<proteinExistence type="predicted"/>
<evidence type="ECO:0000256" key="1">
    <source>
        <dbReference type="SAM" id="MobiDB-lite"/>
    </source>
</evidence>
<dbReference type="EMBL" id="JACTNZ010000036">
    <property type="protein sequence ID" value="KAG5512894.1"/>
    <property type="molecule type" value="Genomic_DNA"/>
</dbReference>
<dbReference type="InterPro" id="IPR045012">
    <property type="entry name" value="NLP"/>
</dbReference>
<evidence type="ECO:0000313" key="4">
    <source>
        <dbReference type="Proteomes" id="UP000823749"/>
    </source>
</evidence>
<feature type="domain" description="PB1" evidence="2">
    <location>
        <begin position="283"/>
        <end position="365"/>
    </location>
</feature>
<dbReference type="PROSITE" id="PS51745">
    <property type="entry name" value="PB1"/>
    <property type="match status" value="1"/>
</dbReference>
<protein>
    <recommendedName>
        <fullName evidence="2">PB1 domain-containing protein</fullName>
    </recommendedName>
</protein>
<organism evidence="3 4">
    <name type="scientific">Rhododendron griersonianum</name>
    <dbReference type="NCBI Taxonomy" id="479676"/>
    <lineage>
        <taxon>Eukaryota</taxon>
        <taxon>Viridiplantae</taxon>
        <taxon>Streptophyta</taxon>
        <taxon>Embryophyta</taxon>
        <taxon>Tracheophyta</taxon>
        <taxon>Spermatophyta</taxon>
        <taxon>Magnoliopsida</taxon>
        <taxon>eudicotyledons</taxon>
        <taxon>Gunneridae</taxon>
        <taxon>Pentapetalae</taxon>
        <taxon>asterids</taxon>
        <taxon>Ericales</taxon>
        <taxon>Ericaceae</taxon>
        <taxon>Ericoideae</taxon>
        <taxon>Rhodoreae</taxon>
        <taxon>Rhododendron</taxon>
    </lineage>
</organism>
<reference evidence="3" key="1">
    <citation type="submission" date="2020-08" db="EMBL/GenBank/DDBJ databases">
        <title>Plant Genome Project.</title>
        <authorList>
            <person name="Zhang R.-G."/>
        </authorList>
    </citation>
    <scope>NUCLEOTIDE SEQUENCE</scope>
    <source>
        <strain evidence="3">WSP0</strain>
        <tissue evidence="3">Leaf</tissue>
    </source>
</reference>
<comment type="caution">
    <text evidence="3">The sequence shown here is derived from an EMBL/GenBank/DDBJ whole genome shotgun (WGS) entry which is preliminary data.</text>
</comment>
<gene>
    <name evidence="3" type="ORF">RHGRI_038718</name>
</gene>
<accession>A0AAV6HML4</accession>
<dbReference type="PANTHER" id="PTHR32002">
    <property type="entry name" value="PROTEIN NLP8"/>
    <property type="match status" value="1"/>
</dbReference>
<sequence length="384" mass="42481">MEQGGWWWWRWRWSGEDGMEWEWRWCWSGGGGGVMVGWQWSDGGVVVAMSGGGGVVVMQWWRCGGGGDDGDVVVVVAVWPCMVVDWSGGVMVVVVVVKWCIHFSSSLSFPLVHKYFFSFLQTVSRPPDQHEERNTSTTCETPSHNAQTRMEGELFGQNEVANVFRLDFMGGPIALNTESGLIMGIVKMAFYLWRPPDQLEGQTMQFTAHPNPNALGLPQLQIAASQVPSANEDRRNSIASQVEAFLMGCASGSSNLAFPTYSDAAAPSQPVATILTERQDTRSVKVKATYGDSIIKSQLPLTSGIKELMQEVSKTLDCELGSFNVDYKDEDGDWILMARDDNVSEYLQLLTSLGNQATKLKVRDKVPNTTNICETCGSLKQQRP</sequence>